<dbReference type="Proteomes" id="UP000029492">
    <property type="component" value="Chromosome"/>
</dbReference>
<accession>A0A089NKB9</accession>
<dbReference type="Pfam" id="PF01168">
    <property type="entry name" value="Ala_racemase_N"/>
    <property type="match status" value="1"/>
</dbReference>
<gene>
    <name evidence="4" type="ORF">MOC_0052</name>
</gene>
<dbReference type="GO" id="GO:0008721">
    <property type="term" value="F:D-serine ammonia-lyase activity"/>
    <property type="evidence" value="ECO:0007669"/>
    <property type="project" value="TreeGrafter"/>
</dbReference>
<comment type="similarity">
    <text evidence="1">Belongs to the DSD1 family.</text>
</comment>
<organism evidence="4 5">
    <name type="scientific">Methylobacterium oryzae CBMB20</name>
    <dbReference type="NCBI Taxonomy" id="693986"/>
    <lineage>
        <taxon>Bacteria</taxon>
        <taxon>Pseudomonadati</taxon>
        <taxon>Pseudomonadota</taxon>
        <taxon>Alphaproteobacteria</taxon>
        <taxon>Hyphomicrobiales</taxon>
        <taxon>Methylobacteriaceae</taxon>
        <taxon>Methylobacterium</taxon>
    </lineage>
</organism>
<reference evidence="4 5" key="1">
    <citation type="journal article" date="2014" name="PLoS ONE">
        <title>Genome Information of Methylobacterium oryzae, a Plant-Probiotic Methylotroph in the Phyllosphere.</title>
        <authorList>
            <person name="Kwak M.J."/>
            <person name="Jeong H."/>
            <person name="Madhaiyan M."/>
            <person name="Lee Y."/>
            <person name="Sa T.M."/>
            <person name="Oh T.K."/>
            <person name="Kim J.F."/>
        </authorList>
    </citation>
    <scope>NUCLEOTIDE SEQUENCE [LARGE SCALE GENOMIC DNA]</scope>
    <source>
        <strain evidence="4 5">CBMB20</strain>
    </source>
</reference>
<evidence type="ECO:0000256" key="2">
    <source>
        <dbReference type="ARBA" id="ARBA00023239"/>
    </source>
</evidence>
<dbReference type="InterPro" id="IPR026956">
    <property type="entry name" value="D-ser_dehydrat-like_dom"/>
</dbReference>
<evidence type="ECO:0000313" key="5">
    <source>
        <dbReference type="Proteomes" id="UP000029492"/>
    </source>
</evidence>
<evidence type="ECO:0000313" key="4">
    <source>
        <dbReference type="EMBL" id="AIQ87807.1"/>
    </source>
</evidence>
<dbReference type="InterPro" id="IPR001608">
    <property type="entry name" value="Ala_racemase_N"/>
</dbReference>
<keyword evidence="2" id="KW-0456">Lyase</keyword>
<dbReference type="SMART" id="SM01119">
    <property type="entry name" value="D-ser_dehydrat"/>
    <property type="match status" value="1"/>
</dbReference>
<dbReference type="Gene3D" id="2.40.37.20">
    <property type="entry name" value="D-serine dehydratase-like domain"/>
    <property type="match status" value="1"/>
</dbReference>
<dbReference type="SUPFAM" id="SSF51419">
    <property type="entry name" value="PLP-binding barrel"/>
    <property type="match status" value="1"/>
</dbReference>
<dbReference type="PANTHER" id="PTHR28004:SF2">
    <property type="entry name" value="D-SERINE DEHYDRATASE"/>
    <property type="match status" value="1"/>
</dbReference>
<evidence type="ECO:0000259" key="3">
    <source>
        <dbReference type="SMART" id="SM01119"/>
    </source>
</evidence>
<dbReference type="InterPro" id="IPR042208">
    <property type="entry name" value="D-ser_dehydrat-like_sf"/>
</dbReference>
<dbReference type="STRING" id="693986.MOC_0052"/>
<dbReference type="EMBL" id="CP003811">
    <property type="protein sequence ID" value="AIQ87807.1"/>
    <property type="molecule type" value="Genomic_DNA"/>
</dbReference>
<dbReference type="AlphaFoldDB" id="A0A089NKB9"/>
<proteinExistence type="inferred from homology"/>
<dbReference type="RefSeq" id="WP_043754912.1">
    <property type="nucleotide sequence ID" value="NZ_CP003811.1"/>
</dbReference>
<dbReference type="Gene3D" id="3.20.20.10">
    <property type="entry name" value="Alanine racemase"/>
    <property type="match status" value="1"/>
</dbReference>
<protein>
    <submittedName>
        <fullName evidence="4">Alanine racemase domain-containing protein</fullName>
    </submittedName>
</protein>
<dbReference type="KEGG" id="mor:MOC_0052"/>
<name>A0A089NKB9_9HYPH</name>
<dbReference type="Pfam" id="PF14031">
    <property type="entry name" value="D-ser_dehydrat"/>
    <property type="match status" value="1"/>
</dbReference>
<dbReference type="GO" id="GO:0036088">
    <property type="term" value="P:D-serine catabolic process"/>
    <property type="evidence" value="ECO:0007669"/>
    <property type="project" value="TreeGrafter"/>
</dbReference>
<sequence>MIGDTAVSPGGGGFDGLETPCLLLDADILQANVDRMRRHIDGLGVTLRPHLKTAKSLAVARRAMAGPAGPATVSTLREAEYFAEGGVRDMIYAVGVAPQKLDRVGAIRQRWGADLAIVLDSAAQAEAVAAWSRRSGDALPVLIEVDADGHRSGVGPRDAEALVAIGRAVADGASLRGVLLHAGDSYGLSDPAALRRAAEAERVAAVAAAEILRGAGLPCPVVSVGSTPTARYAETLAGVTEVRAGVFMIGDLFQAGVGSCTIDDIALTVLATVIGHQRDKGWIITDAGWMALSRDRGTARQAVDQGYGLACDIAGRPYPDLIVRDANQEHGIVAVRKGAAAGLPDLPVGARLRLLPNHACATGAQHDRYHVVADGRLSGEIWPRINGW</sequence>
<dbReference type="PANTHER" id="PTHR28004">
    <property type="entry name" value="ZGC:162816-RELATED"/>
    <property type="match status" value="1"/>
</dbReference>
<dbReference type="InterPro" id="IPR029066">
    <property type="entry name" value="PLP-binding_barrel"/>
</dbReference>
<dbReference type="HOGENOM" id="CLU_031639_2_2_5"/>
<dbReference type="InterPro" id="IPR051466">
    <property type="entry name" value="D-amino_acid_metab_enzyme"/>
</dbReference>
<dbReference type="eggNOG" id="COG3616">
    <property type="taxonomic scope" value="Bacteria"/>
</dbReference>
<feature type="domain" description="D-serine dehydratase-like" evidence="3">
    <location>
        <begin position="266"/>
        <end position="373"/>
    </location>
</feature>
<keyword evidence="5" id="KW-1185">Reference proteome</keyword>
<evidence type="ECO:0000256" key="1">
    <source>
        <dbReference type="ARBA" id="ARBA00005323"/>
    </source>
</evidence>